<feature type="transmembrane region" description="Helical" evidence="1">
    <location>
        <begin position="25"/>
        <end position="42"/>
    </location>
</feature>
<dbReference type="EMBL" id="WNWQ01000762">
    <property type="protein sequence ID" value="KAE9963964.1"/>
    <property type="molecule type" value="Genomic_DNA"/>
</dbReference>
<evidence type="ECO:0000259" key="2">
    <source>
        <dbReference type="SMART" id="SM00672"/>
    </source>
</evidence>
<gene>
    <name evidence="3" type="ORF">BLS_008779</name>
</gene>
<dbReference type="PANTHER" id="PTHR12203">
    <property type="entry name" value="KDEL LYS-ASP-GLU-LEU CONTAINING - RELATED"/>
    <property type="match status" value="1"/>
</dbReference>
<accession>A0A8H3U869</accession>
<keyword evidence="1" id="KW-0472">Membrane</keyword>
<organism evidence="3 4">
    <name type="scientific">Venturia inaequalis</name>
    <name type="common">Apple scab fungus</name>
    <dbReference type="NCBI Taxonomy" id="5025"/>
    <lineage>
        <taxon>Eukaryota</taxon>
        <taxon>Fungi</taxon>
        <taxon>Dikarya</taxon>
        <taxon>Ascomycota</taxon>
        <taxon>Pezizomycotina</taxon>
        <taxon>Dothideomycetes</taxon>
        <taxon>Pleosporomycetidae</taxon>
        <taxon>Venturiales</taxon>
        <taxon>Venturiaceae</taxon>
        <taxon>Venturia</taxon>
    </lineage>
</organism>
<name>A0A8H3U869_VENIN</name>
<dbReference type="Proteomes" id="UP000433883">
    <property type="component" value="Unassembled WGS sequence"/>
</dbReference>
<dbReference type="AlphaFoldDB" id="A0A8H3U869"/>
<dbReference type="PANTHER" id="PTHR12203:SF22">
    <property type="entry name" value="CAPSULE ASSOCIATED PROTEIN"/>
    <property type="match status" value="1"/>
</dbReference>
<protein>
    <recommendedName>
        <fullName evidence="2">Glycosyl transferase CAP10 domain-containing protein</fullName>
    </recommendedName>
</protein>
<evidence type="ECO:0000256" key="1">
    <source>
        <dbReference type="SAM" id="Phobius"/>
    </source>
</evidence>
<keyword evidence="1" id="KW-1133">Transmembrane helix</keyword>
<feature type="domain" description="Glycosyl transferase CAP10" evidence="2">
    <location>
        <begin position="326"/>
        <end position="610"/>
    </location>
</feature>
<keyword evidence="1" id="KW-0812">Transmembrane</keyword>
<proteinExistence type="predicted"/>
<reference evidence="3 4" key="1">
    <citation type="submission" date="2019-11" db="EMBL/GenBank/DDBJ databases">
        <title>Venturia inaequalis Genome Resource.</title>
        <authorList>
            <person name="Lichtner F.J."/>
        </authorList>
    </citation>
    <scope>NUCLEOTIDE SEQUENCE [LARGE SCALE GENOMIC DNA]</scope>
    <source>
        <strain evidence="3">Bline_iso_100314</strain>
    </source>
</reference>
<evidence type="ECO:0000313" key="4">
    <source>
        <dbReference type="Proteomes" id="UP000433883"/>
    </source>
</evidence>
<evidence type="ECO:0000313" key="3">
    <source>
        <dbReference type="EMBL" id="KAE9963964.1"/>
    </source>
</evidence>
<dbReference type="SMART" id="SM00672">
    <property type="entry name" value="CAP10"/>
    <property type="match status" value="1"/>
</dbReference>
<dbReference type="InterPro" id="IPR006598">
    <property type="entry name" value="CAP10"/>
</dbReference>
<dbReference type="InterPro" id="IPR051091">
    <property type="entry name" value="O-Glucosyltr/Glycosyltrsf_90"/>
</dbReference>
<comment type="caution">
    <text evidence="3">The sequence shown here is derived from an EMBL/GenBank/DDBJ whole genome shotgun (WGS) entry which is preliminary data.</text>
</comment>
<sequence length="636" mass="72853">MVACCAAVRPLVGTWRNLPSSSIKYLFVAVFLTITLSYSLFYTNSFDRIRDVHSPHQRPWPLQEEEILIGGHPIDDLILKARAQYTETLGKQSDDLTSAARQYRKRRGRHPPPGFDKWFEYARSQDAVIVEDFFDRIYDDLAPYWAIDPRVLRYQADAYEFKVVVRNGNATYMDDGATGRVPWLPLWHGLIQEMEEELPDVDIPINMMDESRLLVPWEEINEYMQKSRPSKSLTPVAEVITSFTGLAAFDADTSRTEGIEPYDPKWRGGPYWDMVRDACPPDSPARNATTLTDLTAPILFSDGYPEYSYQGYVSNWTANKDPCYQPHLRGLHGTFIEPISIRSSTKLIPLFGGSKLSVNNEILLPPATYLNPDPLYAGGKDHGPAWEEKKNGIVWRGVASGGRSKAETWRHFHRHRFVQMVNGTAVLKVETTRVPGETFNIPGYKHYSLKAPRNGYLGDWLSTFSDAAFIDMLCFPGNGRRDCAHTNEWFEVKDALPMEKMYEAKYLPDIDGNSFSGRYHGFLRSTSLPIKATIYNEWHDSRLFPWIHFVPMDNSFIDIYGILDYFIGFEGFEGHDAMAMMIALEGERWMEMVGRRVDMKIYVWRLLLEWARVCDDGREVLGWVGDLERGFGGTVV</sequence>